<comment type="caution">
    <text evidence="1">The sequence shown here is derived from an EMBL/GenBank/DDBJ whole genome shotgun (WGS) entry which is preliminary data.</text>
</comment>
<gene>
    <name evidence="1" type="ORF">ATO67_02045</name>
</gene>
<accession>A0A135P5V9</accession>
<evidence type="ECO:0000313" key="1">
    <source>
        <dbReference type="EMBL" id="KXG86814.1"/>
    </source>
</evidence>
<keyword evidence="2" id="KW-1185">Reference proteome</keyword>
<sequence>MLEYFSVSGIKLGWDTLRGLWRFSRRNRRNLTPTKRLELRQKWKPKFDDFLRVNTYKELSTEVIIRNINRLDEYPNNVKLKQKNGISPWFKVPVVQTYERGFMVCLSIGELVSISEDKWRYRDWLKGEDGEKFWCVGFVPYEGIVDVDWEGDKYYDYPHVVCHFDQARNQPYERIMLCREWKFDKVSHFTEVVDIETVRKDSKKYGLRYFG</sequence>
<protein>
    <submittedName>
        <fullName evidence="1">Uncharacterized protein</fullName>
    </submittedName>
</protein>
<evidence type="ECO:0000313" key="2">
    <source>
        <dbReference type="Proteomes" id="UP000070498"/>
    </source>
</evidence>
<dbReference type="EMBL" id="LNUW01000015">
    <property type="protein sequence ID" value="KXG86814.1"/>
    <property type="molecule type" value="Genomic_DNA"/>
</dbReference>
<organism evidence="1 2">
    <name type="scientific">Agrobacterium bohemicum</name>
    <dbReference type="NCBI Taxonomy" id="2052828"/>
    <lineage>
        <taxon>Bacteria</taxon>
        <taxon>Pseudomonadati</taxon>
        <taxon>Pseudomonadota</taxon>
        <taxon>Alphaproteobacteria</taxon>
        <taxon>Hyphomicrobiales</taxon>
        <taxon>Rhizobiaceae</taxon>
        <taxon>Rhizobium/Agrobacterium group</taxon>
        <taxon>Agrobacterium</taxon>
    </lineage>
</organism>
<proteinExistence type="predicted"/>
<dbReference type="RefSeq" id="WP_067643576.1">
    <property type="nucleotide sequence ID" value="NZ_KQ961023.1"/>
</dbReference>
<dbReference type="Proteomes" id="UP000070498">
    <property type="component" value="Unassembled WGS sequence"/>
</dbReference>
<name>A0A135P5V9_9HYPH</name>
<reference evidence="1 2" key="1">
    <citation type="submission" date="2015-11" db="EMBL/GenBank/DDBJ databases">
        <title>Draft genome sequence of Agrobacterium sp. R89-1.</title>
        <authorList>
            <person name="Zahradnik J."/>
            <person name="Kyslikova E."/>
            <person name="Palyzova A."/>
            <person name="Kyslik P."/>
        </authorList>
    </citation>
    <scope>NUCLEOTIDE SEQUENCE [LARGE SCALE GENOMIC DNA]</scope>
    <source>
        <strain evidence="1 2">R89-1</strain>
    </source>
</reference>
<dbReference type="OrthoDB" id="7068747at2"/>
<dbReference type="AlphaFoldDB" id="A0A135P5V9"/>